<keyword evidence="2" id="KW-1185">Reference proteome</keyword>
<dbReference type="Proteomes" id="UP000327044">
    <property type="component" value="Unassembled WGS sequence"/>
</dbReference>
<evidence type="ECO:0000313" key="1">
    <source>
        <dbReference type="EMBL" id="KAB0797447.1"/>
    </source>
</evidence>
<organism evidence="1 2">
    <name type="scientific">Photinus pyralis</name>
    <name type="common">Common eastern firefly</name>
    <name type="synonym">Lampyris pyralis</name>
    <dbReference type="NCBI Taxonomy" id="7054"/>
    <lineage>
        <taxon>Eukaryota</taxon>
        <taxon>Metazoa</taxon>
        <taxon>Ecdysozoa</taxon>
        <taxon>Arthropoda</taxon>
        <taxon>Hexapoda</taxon>
        <taxon>Insecta</taxon>
        <taxon>Pterygota</taxon>
        <taxon>Neoptera</taxon>
        <taxon>Endopterygota</taxon>
        <taxon>Coleoptera</taxon>
        <taxon>Polyphaga</taxon>
        <taxon>Elateriformia</taxon>
        <taxon>Elateroidea</taxon>
        <taxon>Lampyridae</taxon>
        <taxon>Lampyrinae</taxon>
        <taxon>Photinus</taxon>
    </lineage>
</organism>
<accession>A0A5N4AJE1</accession>
<evidence type="ECO:0000313" key="2">
    <source>
        <dbReference type="Proteomes" id="UP000327044"/>
    </source>
</evidence>
<proteinExistence type="predicted"/>
<name>A0A5N4AJE1_PHOPY</name>
<dbReference type="EMBL" id="VVIM01000006">
    <property type="protein sequence ID" value="KAB0797447.1"/>
    <property type="molecule type" value="Genomic_DNA"/>
</dbReference>
<dbReference type="InParanoid" id="A0A5N4AJE1"/>
<feature type="non-terminal residue" evidence="1">
    <location>
        <position position="1"/>
    </location>
</feature>
<sequence>TCIAYKDAVLSLLPQLTYLDNTRVADKDRAPCTFSNDDLINGTLIFACHRIMGLPAPPKQKGIQHAFYLEVALPLLDQAACSSKSPPVTKPPEGVSYKSHYERPDEYKREKELNTPEASFKTSRKEWAKIIQFPEESISAPCPEQELTLIRDTFRSKVNVKVIYLMVRPPVVPKGKPPATPPHEEIMKKITLANVTCELRAVNWSDKTIDFYWADHDACHLQAIPVEGSLRSITYVEGKPPAKARAVDDANVEYLPSVLTVQVGFGLKRLESNAQR</sequence>
<protein>
    <submittedName>
        <fullName evidence="1">Uncharacterized protein</fullName>
    </submittedName>
</protein>
<reference evidence="1 2" key="1">
    <citation type="journal article" date="2018" name="Elife">
        <title>Firefly genomes illuminate parallel origins of bioluminescence in beetles.</title>
        <authorList>
            <person name="Fallon T.R."/>
            <person name="Lower S.E."/>
            <person name="Chang C.H."/>
            <person name="Bessho-Uehara M."/>
            <person name="Martin G.J."/>
            <person name="Bewick A.J."/>
            <person name="Behringer M."/>
            <person name="Debat H.J."/>
            <person name="Wong I."/>
            <person name="Day J.C."/>
            <person name="Suvorov A."/>
            <person name="Silva C.J."/>
            <person name="Stanger-Hall K.F."/>
            <person name="Hall D.W."/>
            <person name="Schmitz R.J."/>
            <person name="Nelson D.R."/>
            <person name="Lewis S.M."/>
            <person name="Shigenobu S."/>
            <person name="Bybee S.M."/>
            <person name="Larracuente A.M."/>
            <person name="Oba Y."/>
            <person name="Weng J.K."/>
        </authorList>
    </citation>
    <scope>NUCLEOTIDE SEQUENCE [LARGE SCALE GENOMIC DNA]</scope>
    <source>
        <strain evidence="1">1611_PpyrPB1</strain>
        <tissue evidence="1">Whole body</tissue>
    </source>
</reference>
<comment type="caution">
    <text evidence="1">The sequence shown here is derived from an EMBL/GenBank/DDBJ whole genome shotgun (WGS) entry which is preliminary data.</text>
</comment>
<dbReference type="AlphaFoldDB" id="A0A5N4AJE1"/>
<gene>
    <name evidence="1" type="ORF">PPYR_08441</name>
</gene>